<protein>
    <submittedName>
        <fullName evidence="2">Dienelactone hydrolase family protein</fullName>
        <ecNumber evidence="2">3.1.-.-</ecNumber>
    </submittedName>
</protein>
<evidence type="ECO:0000313" key="3">
    <source>
        <dbReference type="Proteomes" id="UP001596103"/>
    </source>
</evidence>
<evidence type="ECO:0000259" key="1">
    <source>
        <dbReference type="Pfam" id="PF01738"/>
    </source>
</evidence>
<proteinExistence type="predicted"/>
<sequence>MSVSTRWIDIPAGNDSFCGYLALPKGGKGPGIVIVQEIFGVNGHIRDVVEQYALDGYVAIAPDIFWRTQPRVELEYVGADRDKGIELLQKTNAALAAQDIGATAKVLRQMRECTGKVAAIGYCFGGRLAYLAAANGTLDAAVAYYGGGIQNALDVADKVTVPIQFHYAELDHAIPPDAVGQVKERFAGRDNAEFHLYPNAEHGFNCSARASYNQHASALAHGRTLTFLAGHLHAHGG</sequence>
<dbReference type="PANTHER" id="PTHR46623:SF6">
    <property type="entry name" value="ALPHA_BETA-HYDROLASES SUPERFAMILY PROTEIN"/>
    <property type="match status" value="1"/>
</dbReference>
<dbReference type="Proteomes" id="UP001596103">
    <property type="component" value="Unassembled WGS sequence"/>
</dbReference>
<feature type="domain" description="Dienelactone hydrolase" evidence="1">
    <location>
        <begin position="18"/>
        <end position="230"/>
    </location>
</feature>
<dbReference type="InterPro" id="IPR029058">
    <property type="entry name" value="AB_hydrolase_fold"/>
</dbReference>
<dbReference type="RefSeq" id="WP_377711435.1">
    <property type="nucleotide sequence ID" value="NZ_JBHSMP010000013.1"/>
</dbReference>
<dbReference type="Pfam" id="PF01738">
    <property type="entry name" value="DLH"/>
    <property type="match status" value="1"/>
</dbReference>
<gene>
    <name evidence="2" type="ORF">ACFPTO_11255</name>
</gene>
<dbReference type="GO" id="GO:0016787">
    <property type="term" value="F:hydrolase activity"/>
    <property type="evidence" value="ECO:0007669"/>
    <property type="project" value="UniProtKB-KW"/>
</dbReference>
<accession>A0ABW0J8L8</accession>
<dbReference type="EC" id="3.1.-.-" evidence="2"/>
<dbReference type="SUPFAM" id="SSF53474">
    <property type="entry name" value="alpha/beta-Hydrolases"/>
    <property type="match status" value="1"/>
</dbReference>
<name>A0ABW0J8L8_9BURK</name>
<evidence type="ECO:0000313" key="2">
    <source>
        <dbReference type="EMBL" id="MFC5429373.1"/>
    </source>
</evidence>
<dbReference type="EMBL" id="JBHSMP010000013">
    <property type="protein sequence ID" value="MFC5429373.1"/>
    <property type="molecule type" value="Genomic_DNA"/>
</dbReference>
<keyword evidence="3" id="KW-1185">Reference proteome</keyword>
<organism evidence="2 3">
    <name type="scientific">Paraburkholderia denitrificans</name>
    <dbReference type="NCBI Taxonomy" id="694025"/>
    <lineage>
        <taxon>Bacteria</taxon>
        <taxon>Pseudomonadati</taxon>
        <taxon>Pseudomonadota</taxon>
        <taxon>Betaproteobacteria</taxon>
        <taxon>Burkholderiales</taxon>
        <taxon>Burkholderiaceae</taxon>
        <taxon>Paraburkholderia</taxon>
    </lineage>
</organism>
<comment type="caution">
    <text evidence="2">The sequence shown here is derived from an EMBL/GenBank/DDBJ whole genome shotgun (WGS) entry which is preliminary data.</text>
</comment>
<keyword evidence="2" id="KW-0378">Hydrolase</keyword>
<dbReference type="Gene3D" id="3.40.50.1820">
    <property type="entry name" value="alpha/beta hydrolase"/>
    <property type="match status" value="1"/>
</dbReference>
<reference evidence="3" key="1">
    <citation type="journal article" date="2019" name="Int. J. Syst. Evol. Microbiol.">
        <title>The Global Catalogue of Microorganisms (GCM) 10K type strain sequencing project: providing services to taxonomists for standard genome sequencing and annotation.</title>
        <authorList>
            <consortium name="The Broad Institute Genomics Platform"/>
            <consortium name="The Broad Institute Genome Sequencing Center for Infectious Disease"/>
            <person name="Wu L."/>
            <person name="Ma J."/>
        </authorList>
    </citation>
    <scope>NUCLEOTIDE SEQUENCE [LARGE SCALE GENOMIC DNA]</scope>
    <source>
        <strain evidence="3">CCUG 56042</strain>
    </source>
</reference>
<dbReference type="InterPro" id="IPR051049">
    <property type="entry name" value="Dienelactone_hydrolase-like"/>
</dbReference>
<dbReference type="PANTHER" id="PTHR46623">
    <property type="entry name" value="CARBOXYMETHYLENEBUTENOLIDASE-RELATED"/>
    <property type="match status" value="1"/>
</dbReference>
<dbReference type="InterPro" id="IPR002925">
    <property type="entry name" value="Dienelactn_hydro"/>
</dbReference>